<organism evidence="1">
    <name type="scientific">freshwater metagenome</name>
    <dbReference type="NCBI Taxonomy" id="449393"/>
    <lineage>
        <taxon>unclassified sequences</taxon>
        <taxon>metagenomes</taxon>
        <taxon>ecological metagenomes</taxon>
    </lineage>
</organism>
<name>A0A6J7GVZ6_9ZZZZ</name>
<evidence type="ECO:0000313" key="1">
    <source>
        <dbReference type="EMBL" id="CAB4912667.1"/>
    </source>
</evidence>
<gene>
    <name evidence="1" type="ORF">UFOPK3610_00914</name>
</gene>
<proteinExistence type="predicted"/>
<protein>
    <submittedName>
        <fullName evidence="1">Unannotated protein</fullName>
    </submittedName>
</protein>
<sequence length="138" mass="14320">MVSTGTDYNEAALSTQVGGLLTQVGMDSPTKMVAAASTERPAPMAKAGSAPDMTTDITALHDCLVALAGDHNLPPALVVDRATFKGGPAAVVVFLHNFTKTEQGASATLDVVVVNPSCTAEDRKDAMRMTFEVSRVAQ</sequence>
<accession>A0A6J7GVZ6</accession>
<dbReference type="AlphaFoldDB" id="A0A6J7GVZ6"/>
<dbReference type="EMBL" id="CAFBMR010000030">
    <property type="protein sequence ID" value="CAB4912667.1"/>
    <property type="molecule type" value="Genomic_DNA"/>
</dbReference>
<reference evidence="1" key="1">
    <citation type="submission" date="2020-05" db="EMBL/GenBank/DDBJ databases">
        <authorList>
            <person name="Chiriac C."/>
            <person name="Salcher M."/>
            <person name="Ghai R."/>
            <person name="Kavagutti S V."/>
        </authorList>
    </citation>
    <scope>NUCLEOTIDE SEQUENCE</scope>
</reference>